<evidence type="ECO:0000313" key="3">
    <source>
        <dbReference type="Proteomes" id="UP001280121"/>
    </source>
</evidence>
<dbReference type="EMBL" id="JANJYI010000005">
    <property type="protein sequence ID" value="KAK2650598.1"/>
    <property type="molecule type" value="Genomic_DNA"/>
</dbReference>
<reference evidence="2" key="1">
    <citation type="journal article" date="2023" name="Plant J.">
        <title>Genome sequences and population genomics provide insights into the demographic history, inbreeding, and mutation load of two 'living fossil' tree species of Dipteronia.</title>
        <authorList>
            <person name="Feng Y."/>
            <person name="Comes H.P."/>
            <person name="Chen J."/>
            <person name="Zhu S."/>
            <person name="Lu R."/>
            <person name="Zhang X."/>
            <person name="Li P."/>
            <person name="Qiu J."/>
            <person name="Olsen K.M."/>
            <person name="Qiu Y."/>
        </authorList>
    </citation>
    <scope>NUCLEOTIDE SEQUENCE</scope>
    <source>
        <strain evidence="2">KIB01</strain>
    </source>
</reference>
<comment type="caution">
    <text evidence="2">The sequence shown here is derived from an EMBL/GenBank/DDBJ whole genome shotgun (WGS) entry which is preliminary data.</text>
</comment>
<protein>
    <recommendedName>
        <fullName evidence="4">BAG family molecular chaperone regulator 7</fullName>
    </recommendedName>
</protein>
<dbReference type="InterPro" id="IPR040400">
    <property type="entry name" value="BAG5/6/7/8"/>
</dbReference>
<sequence>MTFYRELDAFDDPYLPFLGFHFFPKEPLHLFHHHGYDHFHAHSHPSPFEVFDAFSDLTRFDRAPFPSCYRRIGLKPNPYPCVRSLHDEVSRLESEFQRILGATKVKEAERKYTWKAKIKSPYYMGPERKYEWTAKIKHGNDWKYKWKAEIKGGDGSRMQYWNDQRCQWISDVENGVDRKYGWKAKIKRRDSPKYKWTAEVDNGLDKKYKWTGEIKGGNQSHACTKGSPSVRVMEMEDPIDQRTTYRRQALKANAKGKGKELSAQDAAMMIQHNFREYVTRRSQSVRSLRELAVAKAKLREIKALFNNYSYRHRIARDAEERQRFSERIIVLLLAVDAIEGGDFMVRASKRLMQNELDAMLDVVEPRAQGKLGSMRRRKFDLPGGCSNQNEIAAGVAEVVQMLDQADNCSFMTN</sequence>
<evidence type="ECO:0008006" key="4">
    <source>
        <dbReference type="Google" id="ProtNLM"/>
    </source>
</evidence>
<gene>
    <name evidence="2" type="ORF">Ddye_018087</name>
</gene>
<dbReference type="PANTHER" id="PTHR33322:SF3">
    <property type="entry name" value="BAG FAMILY MOLECULAR CHAPERONE REGULATOR 7"/>
    <property type="match status" value="1"/>
</dbReference>
<accession>A0AAD9X1H9</accession>
<dbReference type="Proteomes" id="UP001280121">
    <property type="component" value="Unassembled WGS sequence"/>
</dbReference>
<dbReference type="GO" id="GO:0006457">
    <property type="term" value="P:protein folding"/>
    <property type="evidence" value="ECO:0007669"/>
    <property type="project" value="TreeGrafter"/>
</dbReference>
<keyword evidence="1" id="KW-0143">Chaperone</keyword>
<dbReference type="PANTHER" id="PTHR33322">
    <property type="entry name" value="BAG DOMAIN CONTAINING PROTEIN, EXPRESSED"/>
    <property type="match status" value="1"/>
</dbReference>
<evidence type="ECO:0000256" key="1">
    <source>
        <dbReference type="ARBA" id="ARBA00023186"/>
    </source>
</evidence>
<organism evidence="2 3">
    <name type="scientific">Dipteronia dyeriana</name>
    <dbReference type="NCBI Taxonomy" id="168575"/>
    <lineage>
        <taxon>Eukaryota</taxon>
        <taxon>Viridiplantae</taxon>
        <taxon>Streptophyta</taxon>
        <taxon>Embryophyta</taxon>
        <taxon>Tracheophyta</taxon>
        <taxon>Spermatophyta</taxon>
        <taxon>Magnoliopsida</taxon>
        <taxon>eudicotyledons</taxon>
        <taxon>Gunneridae</taxon>
        <taxon>Pentapetalae</taxon>
        <taxon>rosids</taxon>
        <taxon>malvids</taxon>
        <taxon>Sapindales</taxon>
        <taxon>Sapindaceae</taxon>
        <taxon>Hippocastanoideae</taxon>
        <taxon>Acereae</taxon>
        <taxon>Dipteronia</taxon>
    </lineage>
</organism>
<keyword evidence="3" id="KW-1185">Reference proteome</keyword>
<name>A0AAD9X1H9_9ROSI</name>
<dbReference type="GO" id="GO:0009506">
    <property type="term" value="C:plasmodesma"/>
    <property type="evidence" value="ECO:0007669"/>
    <property type="project" value="TreeGrafter"/>
</dbReference>
<evidence type="ECO:0000313" key="2">
    <source>
        <dbReference type="EMBL" id="KAK2650598.1"/>
    </source>
</evidence>
<dbReference type="AlphaFoldDB" id="A0AAD9X1H9"/>
<proteinExistence type="predicted"/>